<dbReference type="EMBL" id="JQ844268">
    <property type="protein sequence ID" value="AGS53983.1"/>
    <property type="molecule type" value="Genomic_DNA"/>
</dbReference>
<keyword evidence="2" id="KW-0285">Flavoprotein</keyword>
<dbReference type="PANTHER" id="PTHR43567:SF1">
    <property type="entry name" value="FLAVOREDOXIN"/>
    <property type="match status" value="1"/>
</dbReference>
<reference evidence="5" key="1">
    <citation type="submission" date="2012-03" db="EMBL/GenBank/DDBJ databases">
        <title>Functional metagenomics reveals considerable lignocellulase gene clusters in the gut microbiome of a wood-feeding higher termite.</title>
        <authorList>
            <person name="Liu N."/>
        </authorList>
    </citation>
    <scope>NUCLEOTIDE SEQUENCE</scope>
</reference>
<evidence type="ECO:0000256" key="1">
    <source>
        <dbReference type="ARBA" id="ARBA00001917"/>
    </source>
</evidence>
<organism evidence="5">
    <name type="scientific">uncultured bacterium contig00088</name>
    <dbReference type="NCBI Taxonomy" id="1181561"/>
    <lineage>
        <taxon>Bacteria</taxon>
        <taxon>environmental samples</taxon>
    </lineage>
</organism>
<dbReference type="Pfam" id="PF01613">
    <property type="entry name" value="Flavin_Reduct"/>
    <property type="match status" value="1"/>
</dbReference>
<dbReference type="InterPro" id="IPR052174">
    <property type="entry name" value="Flavoredoxin"/>
</dbReference>
<evidence type="ECO:0000313" key="5">
    <source>
        <dbReference type="EMBL" id="AGS53983.1"/>
    </source>
</evidence>
<sequence length="193" mass="21048">MEKTTITLPFRPVYPSPAGLIVSVDEAGKPNIMTAGEVFNIGLKEPAIVGIALRKATYTHSLIVKTARFTVNLPTAAILDKVDLVGTVSGRNGLDKFAEFGLTPLPASVIDVPIIAECPVNLECRMLSVTEVGDHDLFLGEVVAMHVDSDKVGDNQRILIEKVDGLLFAEWGYYRFGEKIGDIGFTRRLPRPR</sequence>
<evidence type="ECO:0000256" key="3">
    <source>
        <dbReference type="ARBA" id="ARBA00038054"/>
    </source>
</evidence>
<proteinExistence type="inferred from homology"/>
<protein>
    <recommendedName>
        <fullName evidence="4">Flavin reductase like domain-containing protein</fullName>
    </recommendedName>
</protein>
<evidence type="ECO:0000256" key="2">
    <source>
        <dbReference type="ARBA" id="ARBA00022630"/>
    </source>
</evidence>
<dbReference type="PANTHER" id="PTHR43567">
    <property type="entry name" value="FLAVOREDOXIN-RELATED-RELATED"/>
    <property type="match status" value="1"/>
</dbReference>
<feature type="domain" description="Flavin reductase like" evidence="4">
    <location>
        <begin position="11"/>
        <end position="157"/>
    </location>
</feature>
<name>A0A806K2I3_9BACT</name>
<dbReference type="InterPro" id="IPR012349">
    <property type="entry name" value="Split_barrel_FMN-bd"/>
</dbReference>
<dbReference type="GO" id="GO:0010181">
    <property type="term" value="F:FMN binding"/>
    <property type="evidence" value="ECO:0007669"/>
    <property type="project" value="InterPro"/>
</dbReference>
<dbReference type="SUPFAM" id="SSF50475">
    <property type="entry name" value="FMN-binding split barrel"/>
    <property type="match status" value="1"/>
</dbReference>
<comment type="cofactor">
    <cofactor evidence="1">
        <name>FMN</name>
        <dbReference type="ChEBI" id="CHEBI:58210"/>
    </cofactor>
</comment>
<evidence type="ECO:0000259" key="4">
    <source>
        <dbReference type="SMART" id="SM00903"/>
    </source>
</evidence>
<dbReference type="GO" id="GO:0016646">
    <property type="term" value="F:oxidoreductase activity, acting on the CH-NH group of donors, NAD or NADP as acceptor"/>
    <property type="evidence" value="ECO:0007669"/>
    <property type="project" value="UniProtKB-ARBA"/>
</dbReference>
<dbReference type="SMART" id="SM00903">
    <property type="entry name" value="Flavin_Reduct"/>
    <property type="match status" value="1"/>
</dbReference>
<dbReference type="Gene3D" id="2.30.110.10">
    <property type="entry name" value="Electron Transport, Fmn-binding Protein, Chain A"/>
    <property type="match status" value="1"/>
</dbReference>
<dbReference type="InterPro" id="IPR002563">
    <property type="entry name" value="Flavin_Rdtase-like_dom"/>
</dbReference>
<dbReference type="AlphaFoldDB" id="A0A806K2I3"/>
<comment type="similarity">
    <text evidence="3">Belongs to the flavoredoxin family.</text>
</comment>
<accession>A0A806K2I3</accession>